<evidence type="ECO:0000313" key="2">
    <source>
        <dbReference type="Proteomes" id="UP001374579"/>
    </source>
</evidence>
<gene>
    <name evidence="1" type="ORF">V1264_008780</name>
</gene>
<dbReference type="AlphaFoldDB" id="A0AAN9ATT4"/>
<dbReference type="Proteomes" id="UP001374579">
    <property type="component" value="Unassembled WGS sequence"/>
</dbReference>
<name>A0AAN9ATT4_9CAEN</name>
<protein>
    <submittedName>
        <fullName evidence="1">Uncharacterized protein</fullName>
    </submittedName>
</protein>
<keyword evidence="2" id="KW-1185">Reference proteome</keyword>
<proteinExistence type="predicted"/>
<dbReference type="EMBL" id="JBAMIC010000021">
    <property type="protein sequence ID" value="KAK7093133.1"/>
    <property type="molecule type" value="Genomic_DNA"/>
</dbReference>
<evidence type="ECO:0000313" key="1">
    <source>
        <dbReference type="EMBL" id="KAK7093133.1"/>
    </source>
</evidence>
<accession>A0AAN9ATT4</accession>
<reference evidence="1 2" key="1">
    <citation type="submission" date="2024-02" db="EMBL/GenBank/DDBJ databases">
        <title>Chromosome-scale genome assembly of the rough periwinkle Littorina saxatilis.</title>
        <authorList>
            <person name="De Jode A."/>
            <person name="Faria R."/>
            <person name="Formenti G."/>
            <person name="Sims Y."/>
            <person name="Smith T.P."/>
            <person name="Tracey A."/>
            <person name="Wood J.M.D."/>
            <person name="Zagrodzka Z.B."/>
            <person name="Johannesson K."/>
            <person name="Butlin R.K."/>
            <person name="Leder E.H."/>
        </authorList>
    </citation>
    <scope>NUCLEOTIDE SEQUENCE [LARGE SCALE GENOMIC DNA]</scope>
    <source>
        <strain evidence="1">Snail1</strain>
        <tissue evidence="1">Muscle</tissue>
    </source>
</reference>
<comment type="caution">
    <text evidence="1">The sequence shown here is derived from an EMBL/GenBank/DDBJ whole genome shotgun (WGS) entry which is preliminary data.</text>
</comment>
<organism evidence="1 2">
    <name type="scientific">Littorina saxatilis</name>
    <dbReference type="NCBI Taxonomy" id="31220"/>
    <lineage>
        <taxon>Eukaryota</taxon>
        <taxon>Metazoa</taxon>
        <taxon>Spiralia</taxon>
        <taxon>Lophotrochozoa</taxon>
        <taxon>Mollusca</taxon>
        <taxon>Gastropoda</taxon>
        <taxon>Caenogastropoda</taxon>
        <taxon>Littorinimorpha</taxon>
        <taxon>Littorinoidea</taxon>
        <taxon>Littorinidae</taxon>
        <taxon>Littorina</taxon>
    </lineage>
</organism>
<sequence>MMFLRYPLSHRGAPVTRAWNLQTANAAKTAAVLTWTKGDNRIMQQRSEVDRKRFEFKVMLNKVNGALVDASLVEPIFRKMESLREDVQSLTRKAPDEEAWALEDSSHLVSLRDEVASELKKLKTLYGKVKRAMHAGCEWKTTHFDDASLNVKLRARQHLLERKARQAERFYRRSVNMVKCVPLSLQPRNHT</sequence>